<dbReference type="OMA" id="TECPTES"/>
<dbReference type="RefSeq" id="XP_024580187.1">
    <property type="nucleotide sequence ID" value="XM_024729851.1"/>
</dbReference>
<keyword evidence="2" id="KW-0732">Signal</keyword>
<proteinExistence type="predicted"/>
<protein>
    <recommendedName>
        <fullName evidence="5">RxLR-like protein</fullName>
    </recommendedName>
</protein>
<accession>A0A0P1AQK2</accession>
<feature type="compositionally biased region" description="Pro residues" evidence="1">
    <location>
        <begin position="145"/>
        <end position="157"/>
    </location>
</feature>
<feature type="chain" id="PRO_5006058846" description="RxLR-like protein" evidence="2">
    <location>
        <begin position="21"/>
        <end position="253"/>
    </location>
</feature>
<evidence type="ECO:0008006" key="5">
    <source>
        <dbReference type="Google" id="ProtNLM"/>
    </source>
</evidence>
<dbReference type="Proteomes" id="UP000054928">
    <property type="component" value="Unassembled WGS sequence"/>
</dbReference>
<dbReference type="OrthoDB" id="167778at2759"/>
<feature type="compositionally biased region" description="Pro residues" evidence="1">
    <location>
        <begin position="169"/>
        <end position="180"/>
    </location>
</feature>
<organism evidence="3 4">
    <name type="scientific">Plasmopara halstedii</name>
    <name type="common">Downy mildew of sunflower</name>
    <dbReference type="NCBI Taxonomy" id="4781"/>
    <lineage>
        <taxon>Eukaryota</taxon>
        <taxon>Sar</taxon>
        <taxon>Stramenopiles</taxon>
        <taxon>Oomycota</taxon>
        <taxon>Peronosporomycetes</taxon>
        <taxon>Peronosporales</taxon>
        <taxon>Peronosporaceae</taxon>
        <taxon>Plasmopara</taxon>
    </lineage>
</organism>
<evidence type="ECO:0000256" key="1">
    <source>
        <dbReference type="SAM" id="MobiDB-lite"/>
    </source>
</evidence>
<dbReference type="GeneID" id="36409163"/>
<dbReference type="EMBL" id="CCYD01000810">
    <property type="protein sequence ID" value="CEG43818.1"/>
    <property type="molecule type" value="Genomic_DNA"/>
</dbReference>
<feature type="compositionally biased region" description="Pro residues" evidence="1">
    <location>
        <begin position="207"/>
        <end position="216"/>
    </location>
</feature>
<feature type="region of interest" description="Disordered" evidence="1">
    <location>
        <begin position="143"/>
        <end position="253"/>
    </location>
</feature>
<feature type="signal peptide" evidence="2">
    <location>
        <begin position="1"/>
        <end position="20"/>
    </location>
</feature>
<evidence type="ECO:0000313" key="3">
    <source>
        <dbReference type="EMBL" id="CEG43818.1"/>
    </source>
</evidence>
<reference evidence="4" key="1">
    <citation type="submission" date="2014-09" db="EMBL/GenBank/DDBJ databases">
        <authorList>
            <person name="Sharma Rahul"/>
            <person name="Thines Marco"/>
        </authorList>
    </citation>
    <scope>NUCLEOTIDE SEQUENCE [LARGE SCALE GENOMIC DNA]</scope>
</reference>
<name>A0A0P1AQK2_PLAHL</name>
<keyword evidence="4" id="KW-1185">Reference proteome</keyword>
<feature type="compositionally biased region" description="Pro residues" evidence="1">
    <location>
        <begin position="188"/>
        <end position="199"/>
    </location>
</feature>
<evidence type="ECO:0000313" key="4">
    <source>
        <dbReference type="Proteomes" id="UP000054928"/>
    </source>
</evidence>
<dbReference type="PRINTS" id="PR01217">
    <property type="entry name" value="PRICHEXTENSN"/>
</dbReference>
<dbReference type="STRING" id="4781.A0A0P1AQK2"/>
<sequence>MVKFNVSFLLAALIASPTAAGYTTQSTTETEAICQQEVDVPDICDGSDEWYPVSVVGMEGYYCAKGPICAGESGNCPGPHRDLIYGSSCVSLSEGTYGCSPNTECPTESTELKVPEDCEVVLDTPAPVTPEVTTEAHYYQETATVPPPVYTPEPKTAPPKVDTPETATVPPPVYIPPPKVDTPETATVPPPVYTPPPKVDTPETATVPPPVYTPPPKSERPSAPVSAPRFEELDQPSRGAPADLQPPADHDTA</sequence>
<evidence type="ECO:0000256" key="2">
    <source>
        <dbReference type="SAM" id="SignalP"/>
    </source>
</evidence>
<dbReference type="AlphaFoldDB" id="A0A0P1AQK2"/>